<feature type="domain" description="Mannosyl-glycoprotein endo-beta-N-acetylglucosamidase-like" evidence="3">
    <location>
        <begin position="33"/>
        <end position="191"/>
    </location>
</feature>
<dbReference type="InterPro" id="IPR051056">
    <property type="entry name" value="Glycosyl_Hydrolase_73"/>
</dbReference>
<reference evidence="5" key="1">
    <citation type="submission" date="2016-10" db="EMBL/GenBank/DDBJ databases">
        <authorList>
            <person name="Varghese N."/>
            <person name="Submissions S."/>
        </authorList>
    </citation>
    <scope>NUCLEOTIDE SEQUENCE [LARGE SCALE GENOMIC DNA]</scope>
    <source>
        <strain evidence="5">DSM 44260</strain>
    </source>
</reference>
<evidence type="ECO:0000256" key="2">
    <source>
        <dbReference type="SAM" id="SignalP"/>
    </source>
</evidence>
<dbReference type="PANTHER" id="PTHR33308:SF9">
    <property type="entry name" value="PEPTIDOGLYCAN HYDROLASE FLGJ"/>
    <property type="match status" value="1"/>
</dbReference>
<dbReference type="InterPro" id="IPR002901">
    <property type="entry name" value="MGlyc_endo_b_GlcNAc-like_dom"/>
</dbReference>
<dbReference type="STRING" id="155974.SAMN04487818_103341"/>
<dbReference type="AlphaFoldDB" id="A0A1H9PA94"/>
<dbReference type="EMBL" id="FOGI01000003">
    <property type="protein sequence ID" value="SER44523.1"/>
    <property type="molecule type" value="Genomic_DNA"/>
</dbReference>
<dbReference type="RefSeq" id="WP_092775771.1">
    <property type="nucleotide sequence ID" value="NZ_FOGI01000003.1"/>
</dbReference>
<dbReference type="PRINTS" id="PR01002">
    <property type="entry name" value="FLGFLGJ"/>
</dbReference>
<gene>
    <name evidence="4" type="ORF">SAMN04487818_103341</name>
</gene>
<dbReference type="SMART" id="SM00047">
    <property type="entry name" value="LYZ2"/>
    <property type="match status" value="1"/>
</dbReference>
<keyword evidence="5" id="KW-1185">Reference proteome</keyword>
<keyword evidence="2" id="KW-0732">Signal</keyword>
<feature type="signal peptide" evidence="2">
    <location>
        <begin position="1"/>
        <end position="26"/>
    </location>
</feature>
<accession>A0A1H9PA94</accession>
<dbReference type="PANTHER" id="PTHR33308">
    <property type="entry name" value="PEPTIDOGLYCAN HYDROLASE FLGJ"/>
    <property type="match status" value="1"/>
</dbReference>
<sequence>MDKRHRIAAAVLAVTALVLGPAQASAAPLGKPKTAHAKKLAAEYLDRAGPLARAVAVEFGIPASVTAGQSILESSWGQSRLAVTDRNFFGFKCLATGPGPIAVACHDYPTTECTPDCHQVQALFRVYDSMLSSFRDYGRVLSTSKNYTAALPLKHDPNAYVTEVAKKYATDPNYAAKVIRIMQENNLYRLDAPLP</sequence>
<dbReference type="Pfam" id="PF01832">
    <property type="entry name" value="Glucosaminidase"/>
    <property type="match status" value="1"/>
</dbReference>
<feature type="chain" id="PRO_5011629034" evidence="2">
    <location>
        <begin position="27"/>
        <end position="195"/>
    </location>
</feature>
<proteinExistence type="predicted"/>
<name>A0A1H9PA94_9PSEU</name>
<keyword evidence="1" id="KW-0378">Hydrolase</keyword>
<evidence type="ECO:0000313" key="5">
    <source>
        <dbReference type="Proteomes" id="UP000199051"/>
    </source>
</evidence>
<keyword evidence="4" id="KW-0966">Cell projection</keyword>
<dbReference type="GO" id="GO:0004040">
    <property type="term" value="F:amidase activity"/>
    <property type="evidence" value="ECO:0007669"/>
    <property type="project" value="InterPro"/>
</dbReference>
<evidence type="ECO:0000259" key="3">
    <source>
        <dbReference type="SMART" id="SM00047"/>
    </source>
</evidence>
<keyword evidence="4" id="KW-0282">Flagellum</keyword>
<keyword evidence="4" id="KW-0969">Cilium</keyword>
<dbReference type="Gene3D" id="1.10.530.10">
    <property type="match status" value="1"/>
</dbReference>
<evidence type="ECO:0000313" key="4">
    <source>
        <dbReference type="EMBL" id="SER44523.1"/>
    </source>
</evidence>
<organism evidence="4 5">
    <name type="scientific">Actinokineospora terrae</name>
    <dbReference type="NCBI Taxonomy" id="155974"/>
    <lineage>
        <taxon>Bacteria</taxon>
        <taxon>Bacillati</taxon>
        <taxon>Actinomycetota</taxon>
        <taxon>Actinomycetes</taxon>
        <taxon>Pseudonocardiales</taxon>
        <taxon>Pseudonocardiaceae</taxon>
        <taxon>Actinokineospora</taxon>
    </lineage>
</organism>
<evidence type="ECO:0000256" key="1">
    <source>
        <dbReference type="ARBA" id="ARBA00022801"/>
    </source>
</evidence>
<protein>
    <submittedName>
        <fullName evidence="4">Flagellar protein FlgJ</fullName>
    </submittedName>
</protein>
<dbReference type="Proteomes" id="UP000199051">
    <property type="component" value="Unassembled WGS sequence"/>
</dbReference>